<dbReference type="InterPro" id="IPR039315">
    <property type="entry name" value="CheW"/>
</dbReference>
<proteinExistence type="predicted"/>
<feature type="domain" description="CheW-like" evidence="1">
    <location>
        <begin position="21"/>
        <end position="161"/>
    </location>
</feature>
<reference evidence="2" key="1">
    <citation type="submission" date="2006-09" db="EMBL/GenBank/DDBJ databases">
        <title>Complete sequence of Rhodopseudomonas palustris BisA53.</title>
        <authorList>
            <consortium name="US DOE Joint Genome Institute"/>
            <person name="Copeland A."/>
            <person name="Lucas S."/>
            <person name="Lapidus A."/>
            <person name="Barry K."/>
            <person name="Detter J.C."/>
            <person name="Glavina del Rio T."/>
            <person name="Hammon N."/>
            <person name="Israni S."/>
            <person name="Dalin E."/>
            <person name="Tice H."/>
            <person name="Pitluck S."/>
            <person name="Chain P."/>
            <person name="Malfatti S."/>
            <person name="Shin M."/>
            <person name="Vergez L."/>
            <person name="Schmutz J."/>
            <person name="Larimer F."/>
            <person name="Land M."/>
            <person name="Hauser L."/>
            <person name="Pelletier D.A."/>
            <person name="Kyrpides N."/>
            <person name="Kim E."/>
            <person name="Harwood C.S."/>
            <person name="Oda Y."/>
            <person name="Richardson P."/>
        </authorList>
    </citation>
    <scope>NUCLEOTIDE SEQUENCE [LARGE SCALE GENOMIC DNA]</scope>
    <source>
        <strain evidence="2">BisA53</strain>
    </source>
</reference>
<dbReference type="GO" id="GO:0007165">
    <property type="term" value="P:signal transduction"/>
    <property type="evidence" value="ECO:0007669"/>
    <property type="project" value="InterPro"/>
</dbReference>
<dbReference type="KEGG" id="rpe:RPE_4674"/>
<dbReference type="SMART" id="SM00260">
    <property type="entry name" value="CheW"/>
    <property type="match status" value="1"/>
</dbReference>
<protein>
    <submittedName>
        <fullName evidence="2">CheW protein</fullName>
    </submittedName>
</protein>
<dbReference type="PROSITE" id="PS50851">
    <property type="entry name" value="CHEW"/>
    <property type="match status" value="1"/>
</dbReference>
<dbReference type="EMBL" id="CP000463">
    <property type="protein sequence ID" value="ABJ08594.1"/>
    <property type="molecule type" value="Genomic_DNA"/>
</dbReference>
<dbReference type="SUPFAM" id="SSF50341">
    <property type="entry name" value="CheW-like"/>
    <property type="match status" value="1"/>
</dbReference>
<dbReference type="STRING" id="316055.RPE_4674"/>
<dbReference type="InterPro" id="IPR002545">
    <property type="entry name" value="CheW-lke_dom"/>
</dbReference>
<dbReference type="AlphaFoldDB" id="Q07HJ0"/>
<accession>Q07HJ0</accession>
<dbReference type="GO" id="GO:0006935">
    <property type="term" value="P:chemotaxis"/>
    <property type="evidence" value="ECO:0007669"/>
    <property type="project" value="InterPro"/>
</dbReference>
<dbReference type="HOGENOM" id="CLU_048995_1_1_5"/>
<dbReference type="PANTHER" id="PTHR22617">
    <property type="entry name" value="CHEMOTAXIS SENSOR HISTIDINE KINASE-RELATED"/>
    <property type="match status" value="1"/>
</dbReference>
<evidence type="ECO:0000313" key="2">
    <source>
        <dbReference type="EMBL" id="ABJ08594.1"/>
    </source>
</evidence>
<evidence type="ECO:0000259" key="1">
    <source>
        <dbReference type="PROSITE" id="PS50851"/>
    </source>
</evidence>
<dbReference type="InterPro" id="IPR036061">
    <property type="entry name" value="CheW-like_dom_sf"/>
</dbReference>
<dbReference type="GO" id="GO:0005829">
    <property type="term" value="C:cytosol"/>
    <property type="evidence" value="ECO:0007669"/>
    <property type="project" value="TreeGrafter"/>
</dbReference>
<dbReference type="Pfam" id="PF01584">
    <property type="entry name" value="CheW"/>
    <property type="match status" value="1"/>
</dbReference>
<sequence length="161" mass="17745">MGQIVDERPKTTIASRSGGDSIQVVMLGIGDEVFALGTSMVREIIDPVPATRVAGARPYLPCVINVRGNVIPLADLRTRFGMPYTADSAETRIVVLEIEIDGDPVLVGVIADKVHEVTQISQSDVQPTPRVGMRWNPEFISFITKWRDEFVIVPNMERILS</sequence>
<dbReference type="OrthoDB" id="3291462at2"/>
<gene>
    <name evidence="2" type="ordered locus">RPE_4674</name>
</gene>
<name>Q07HJ0_RHOP5</name>
<dbReference type="Gene3D" id="2.40.50.180">
    <property type="entry name" value="CheA-289, Domain 4"/>
    <property type="match status" value="1"/>
</dbReference>
<dbReference type="PANTHER" id="PTHR22617:SF23">
    <property type="entry name" value="CHEMOTAXIS PROTEIN CHEW"/>
    <property type="match status" value="1"/>
</dbReference>
<organism evidence="2">
    <name type="scientific">Rhodopseudomonas palustris (strain BisA53)</name>
    <dbReference type="NCBI Taxonomy" id="316055"/>
    <lineage>
        <taxon>Bacteria</taxon>
        <taxon>Pseudomonadati</taxon>
        <taxon>Pseudomonadota</taxon>
        <taxon>Alphaproteobacteria</taxon>
        <taxon>Hyphomicrobiales</taxon>
        <taxon>Nitrobacteraceae</taxon>
        <taxon>Rhodopseudomonas</taxon>
    </lineage>
</organism>
<dbReference type="Gene3D" id="2.30.30.40">
    <property type="entry name" value="SH3 Domains"/>
    <property type="match status" value="1"/>
</dbReference>
<dbReference type="eggNOG" id="COG0835">
    <property type="taxonomic scope" value="Bacteria"/>
</dbReference>